<organism evidence="1 2">
    <name type="scientific">Lyophyllum shimeji</name>
    <name type="common">Hon-shimeji</name>
    <name type="synonym">Tricholoma shimeji</name>
    <dbReference type="NCBI Taxonomy" id="47721"/>
    <lineage>
        <taxon>Eukaryota</taxon>
        <taxon>Fungi</taxon>
        <taxon>Dikarya</taxon>
        <taxon>Basidiomycota</taxon>
        <taxon>Agaricomycotina</taxon>
        <taxon>Agaricomycetes</taxon>
        <taxon>Agaricomycetidae</taxon>
        <taxon>Agaricales</taxon>
        <taxon>Tricholomatineae</taxon>
        <taxon>Lyophyllaceae</taxon>
        <taxon>Lyophyllum</taxon>
    </lineage>
</organism>
<dbReference type="Proteomes" id="UP001063166">
    <property type="component" value="Unassembled WGS sequence"/>
</dbReference>
<sequence length="109" mass="12385">MMRFSFGSRLSLQLNQQLAQLVLSRNEVCFLYSPSQPGTHRMVDLLQPTSLKPCPVVGTESSADATSFRRDSEVLPNVTSMLLNNRMIFLPDSILTETRKELNCKFYIN</sequence>
<comment type="caution">
    <text evidence="1">The sequence shown here is derived from an EMBL/GenBank/DDBJ whole genome shotgun (WGS) entry which is preliminary data.</text>
</comment>
<dbReference type="AlphaFoldDB" id="A0A9P3UPN1"/>
<keyword evidence="2" id="KW-1185">Reference proteome</keyword>
<evidence type="ECO:0000313" key="1">
    <source>
        <dbReference type="EMBL" id="GLB39190.1"/>
    </source>
</evidence>
<protein>
    <submittedName>
        <fullName evidence="1">Uncharacterized protein</fullName>
    </submittedName>
</protein>
<reference evidence="1" key="1">
    <citation type="submission" date="2022-07" db="EMBL/GenBank/DDBJ databases">
        <title>The genome of Lyophyllum shimeji provides insight into the initial evolution of ectomycorrhizal fungal genome.</title>
        <authorList>
            <person name="Kobayashi Y."/>
            <person name="Shibata T."/>
            <person name="Hirakawa H."/>
            <person name="Shigenobu S."/>
            <person name="Nishiyama T."/>
            <person name="Yamada A."/>
            <person name="Hasebe M."/>
            <person name="Kawaguchi M."/>
        </authorList>
    </citation>
    <scope>NUCLEOTIDE SEQUENCE</scope>
    <source>
        <strain evidence="1">AT787</strain>
    </source>
</reference>
<gene>
    <name evidence="1" type="ORF">LshimejAT787_0603520</name>
</gene>
<evidence type="ECO:0000313" key="2">
    <source>
        <dbReference type="Proteomes" id="UP001063166"/>
    </source>
</evidence>
<proteinExistence type="predicted"/>
<accession>A0A9P3UPN1</accession>
<name>A0A9P3UPN1_LYOSH</name>
<dbReference type="EMBL" id="BRPK01000006">
    <property type="protein sequence ID" value="GLB39190.1"/>
    <property type="molecule type" value="Genomic_DNA"/>
</dbReference>